<evidence type="ECO:0000256" key="1">
    <source>
        <dbReference type="SAM" id="MobiDB-lite"/>
    </source>
</evidence>
<proteinExistence type="predicted"/>
<keyword evidence="3" id="KW-1185">Reference proteome</keyword>
<comment type="caution">
    <text evidence="2">The sequence shown here is derived from an EMBL/GenBank/DDBJ whole genome shotgun (WGS) entry which is preliminary data.</text>
</comment>
<dbReference type="Proteomes" id="UP001368270">
    <property type="component" value="Unassembled WGS sequence"/>
</dbReference>
<feature type="compositionally biased region" description="Polar residues" evidence="1">
    <location>
        <begin position="81"/>
        <end position="94"/>
    </location>
</feature>
<feature type="region of interest" description="Disordered" evidence="1">
    <location>
        <begin position="81"/>
        <end position="101"/>
    </location>
</feature>
<reference evidence="2 3" key="1">
    <citation type="submission" date="2024-03" db="EMBL/GenBank/DDBJ databases">
        <title>Cognatishimia coralii sp. nov., a marine bacterium isolated from coral surrounding seawater.</title>
        <authorList>
            <person name="Liu X."/>
            <person name="Liu S."/>
            <person name="Sun H."/>
            <person name="Zhang Y."/>
        </authorList>
    </citation>
    <scope>NUCLEOTIDE SEQUENCE [LARGE SCALE GENOMIC DNA]</scope>
    <source>
        <strain evidence="2 3">D5M38</strain>
    </source>
</reference>
<evidence type="ECO:0000313" key="3">
    <source>
        <dbReference type="Proteomes" id="UP001368270"/>
    </source>
</evidence>
<protein>
    <submittedName>
        <fullName evidence="2">Uncharacterized protein</fullName>
    </submittedName>
</protein>
<dbReference type="RefSeq" id="WP_143516977.1">
    <property type="nucleotide sequence ID" value="NZ_JBBGAZ010000028.1"/>
</dbReference>
<accession>A0ABU8QLP9</accession>
<dbReference type="EMBL" id="JBBGAZ010000028">
    <property type="protein sequence ID" value="MEJ5220356.1"/>
    <property type="molecule type" value="Genomic_DNA"/>
</dbReference>
<evidence type="ECO:0000313" key="2">
    <source>
        <dbReference type="EMBL" id="MEJ5220356.1"/>
    </source>
</evidence>
<name>A0ABU8QLP9_9RHOB</name>
<organism evidence="2 3">
    <name type="scientific">Cognatishimia coralii</name>
    <dbReference type="NCBI Taxonomy" id="3083254"/>
    <lineage>
        <taxon>Bacteria</taxon>
        <taxon>Pseudomonadati</taxon>
        <taxon>Pseudomonadota</taxon>
        <taxon>Alphaproteobacteria</taxon>
        <taxon>Rhodobacterales</taxon>
        <taxon>Paracoccaceae</taxon>
        <taxon>Cognatishimia</taxon>
    </lineage>
</organism>
<sequence length="197" mass="22016">MDQANVGYDDVDASPFQYRGAVGYFEYEKALLKHIQDKLTLQASSEGRSTIPNAWISEQIWLIDNALRDLQSMREIQEVTATASVDTQPPQATSEPEETDVQEQRLEANINREEQPSNTSSINGGMVNIGNEFLTHSSTISIRIHGLGNEGYFIYLSIPPVRLIMVVQVMSLMPMQVGFLAKSRSQLKTVILISLKI</sequence>
<gene>
    <name evidence="2" type="ORF">WG622_19090</name>
</gene>